<dbReference type="EMBL" id="MT142514">
    <property type="protein sequence ID" value="QJA83607.1"/>
    <property type="molecule type" value="Genomic_DNA"/>
</dbReference>
<dbReference type="AlphaFoldDB" id="A0A6M3KNJ6"/>
<name>A0A6M3KNJ6_9ZZZZ</name>
<evidence type="ECO:0000256" key="1">
    <source>
        <dbReference type="SAM" id="MobiDB-lite"/>
    </source>
</evidence>
<sequence>MVDPIEEKEGVEIEELEDKTSETYLGDWKTREEAEKGFNEHKNLSDRQGNELGTLRKQVTDLTDTLTQIMQSSQGRTPVEEKGLSAEDELTKTLDEYGKLDFFNDESAGKQGAELLKKAILLTARSVKDETLRVAENQISDTLTKRDAEAIKQDFLKANPNFTKLQKSGAFQALKSNNPLHDDFSAYYETLAQEKDTTISELQAALNEAKKAANLAGGDTRAGKIFTKPGGSVRSPDGKPKTPQDRFASAAQAVLNATAAKGGQ</sequence>
<feature type="region of interest" description="Disordered" evidence="1">
    <location>
        <begin position="1"/>
        <end position="53"/>
    </location>
</feature>
<gene>
    <name evidence="2" type="ORF">MM415A00270_0015</name>
</gene>
<feature type="compositionally biased region" description="Basic and acidic residues" evidence="1">
    <location>
        <begin position="1"/>
        <end position="11"/>
    </location>
</feature>
<protein>
    <recommendedName>
        <fullName evidence="3">Scaffolding protein</fullName>
    </recommendedName>
</protein>
<accession>A0A6M3KNJ6</accession>
<organism evidence="2">
    <name type="scientific">viral metagenome</name>
    <dbReference type="NCBI Taxonomy" id="1070528"/>
    <lineage>
        <taxon>unclassified sequences</taxon>
        <taxon>metagenomes</taxon>
        <taxon>organismal metagenomes</taxon>
    </lineage>
</organism>
<feature type="compositionally biased region" description="Basic and acidic residues" evidence="1">
    <location>
        <begin position="28"/>
        <end position="49"/>
    </location>
</feature>
<evidence type="ECO:0008006" key="3">
    <source>
        <dbReference type="Google" id="ProtNLM"/>
    </source>
</evidence>
<evidence type="ECO:0000313" key="2">
    <source>
        <dbReference type="EMBL" id="QJA83607.1"/>
    </source>
</evidence>
<proteinExistence type="predicted"/>
<reference evidence="2" key="1">
    <citation type="submission" date="2020-03" db="EMBL/GenBank/DDBJ databases">
        <title>The deep terrestrial virosphere.</title>
        <authorList>
            <person name="Holmfeldt K."/>
            <person name="Nilsson E."/>
            <person name="Simone D."/>
            <person name="Lopez-Fernandez M."/>
            <person name="Wu X."/>
            <person name="de Brujin I."/>
            <person name="Lundin D."/>
            <person name="Andersson A."/>
            <person name="Bertilsson S."/>
            <person name="Dopson M."/>
        </authorList>
    </citation>
    <scope>NUCLEOTIDE SEQUENCE</scope>
    <source>
        <strain evidence="2">MM415A00270</strain>
    </source>
</reference>
<feature type="region of interest" description="Disordered" evidence="1">
    <location>
        <begin position="220"/>
        <end position="247"/>
    </location>
</feature>